<sequence>MKRKYKILTTLVAVASLALSGCSQKQHSADFKKQANMSEAYTSSNSSKAPKKASNGLIDQSGLNTSTYKKLAQTDFKNGQKSYIYVNNDQSTLNPNSWKINKVDYQDLDYLNRTSHSNTAFLEKRNLANGSLRVRQYVAPTGWHYNHRKQIYNRGHLIAYSISAGINQNGNYSPNDKSGDQNNPKNLFTQSAYTNQKIQTIFESKIRSALAANKKVIYQATPIFRGNELMARGINLQAISTDKSLNFNVYIFNVQPGYIFNYSNGSSTADSSFIVDNLNNYDSSSWRKNSISNYKYHLKSANRDSSYYRNAYRYYTRKYK</sequence>
<dbReference type="GO" id="GO:0004519">
    <property type="term" value="F:endonuclease activity"/>
    <property type="evidence" value="ECO:0007669"/>
    <property type="project" value="UniProtKB-KW"/>
</dbReference>
<evidence type="ECO:0000256" key="1">
    <source>
        <dbReference type="SAM" id="SignalP"/>
    </source>
</evidence>
<dbReference type="PROSITE" id="PS51257">
    <property type="entry name" value="PROKAR_LIPOPROTEIN"/>
    <property type="match status" value="1"/>
</dbReference>
<gene>
    <name evidence="3" type="ORF">ABVC42_13980</name>
</gene>
<keyword evidence="3" id="KW-0540">Nuclease</keyword>
<feature type="signal peptide" evidence="1">
    <location>
        <begin position="1"/>
        <end position="28"/>
    </location>
</feature>
<feature type="domain" description="DNA/RNA non-specific endonuclease/pyrophosphatase/phosphodiesterase" evidence="2">
    <location>
        <begin position="97"/>
        <end position="269"/>
    </location>
</feature>
<proteinExistence type="predicted"/>
<accession>A0ABV2BCG2</accession>
<protein>
    <submittedName>
        <fullName evidence="3">DNA/RNA non-specific endonuclease</fullName>
    </submittedName>
</protein>
<dbReference type="InterPro" id="IPR044929">
    <property type="entry name" value="DNA/RNA_non-sp_Endonuclease_sf"/>
</dbReference>
<keyword evidence="1" id="KW-0732">Signal</keyword>
<dbReference type="EMBL" id="JBETVU010000013">
    <property type="protein sequence ID" value="MES5150940.1"/>
    <property type="molecule type" value="Genomic_DNA"/>
</dbReference>
<organism evidence="3 4">
    <name type="scientific">Lactobacillus crispatus</name>
    <dbReference type="NCBI Taxonomy" id="47770"/>
    <lineage>
        <taxon>Bacteria</taxon>
        <taxon>Bacillati</taxon>
        <taxon>Bacillota</taxon>
        <taxon>Bacilli</taxon>
        <taxon>Lactobacillales</taxon>
        <taxon>Lactobacillaceae</taxon>
        <taxon>Lactobacillus</taxon>
    </lineage>
</organism>
<feature type="chain" id="PRO_5045924646" evidence="1">
    <location>
        <begin position="29"/>
        <end position="320"/>
    </location>
</feature>
<evidence type="ECO:0000313" key="3">
    <source>
        <dbReference type="EMBL" id="MES5150940.1"/>
    </source>
</evidence>
<dbReference type="RefSeq" id="WP_133476505.1">
    <property type="nucleotide sequence ID" value="NZ_JBETVU010000013.1"/>
</dbReference>
<evidence type="ECO:0000313" key="4">
    <source>
        <dbReference type="Proteomes" id="UP001434419"/>
    </source>
</evidence>
<dbReference type="Pfam" id="PF13930">
    <property type="entry name" value="Endonuclea_NS_2"/>
    <property type="match status" value="1"/>
</dbReference>
<reference evidence="3" key="1">
    <citation type="submission" date="2024-06" db="EMBL/GenBank/DDBJ databases">
        <title>Vaginal Lactobacillus fatty acid response mechanisms reveal a metabolite-targeted strategy for bacterial vaginosis treatment.</title>
        <authorList>
            <person name="Zhu M."/>
            <person name="Blainey P.C."/>
            <person name="Bloom S.M."/>
            <person name="Kwon D.S."/>
        </authorList>
    </citation>
    <scope>NUCLEOTIDE SEQUENCE</scope>
    <source>
        <strain evidence="3">194_F1_1</strain>
    </source>
</reference>
<dbReference type="InterPro" id="IPR044927">
    <property type="entry name" value="Endonuclea_NS_2"/>
</dbReference>
<dbReference type="Proteomes" id="UP001434419">
    <property type="component" value="Unassembled WGS sequence"/>
</dbReference>
<dbReference type="SMART" id="SM00892">
    <property type="entry name" value="Endonuclease_NS"/>
    <property type="match status" value="1"/>
</dbReference>
<keyword evidence="3" id="KW-0378">Hydrolase</keyword>
<dbReference type="Gene3D" id="3.40.570.10">
    <property type="entry name" value="Extracellular Endonuclease, subunit A"/>
    <property type="match status" value="1"/>
</dbReference>
<comment type="caution">
    <text evidence="3">The sequence shown here is derived from an EMBL/GenBank/DDBJ whole genome shotgun (WGS) entry which is preliminary data.</text>
</comment>
<keyword evidence="3" id="KW-0255">Endonuclease</keyword>
<evidence type="ECO:0000259" key="2">
    <source>
        <dbReference type="SMART" id="SM00892"/>
    </source>
</evidence>
<dbReference type="InterPro" id="IPR001604">
    <property type="entry name" value="Endo_G_ENPP1-like_dom"/>
</dbReference>
<keyword evidence="4" id="KW-1185">Reference proteome</keyword>
<name>A0ABV2BCG2_9LACO</name>
<dbReference type="GO" id="GO:0016787">
    <property type="term" value="F:hydrolase activity"/>
    <property type="evidence" value="ECO:0007669"/>
    <property type="project" value="UniProtKB-KW"/>
</dbReference>